<comment type="caution">
    <text evidence="2">The sequence shown here is derived from an EMBL/GenBank/DDBJ whole genome shotgun (WGS) entry which is preliminary data.</text>
</comment>
<evidence type="ECO:0000313" key="3">
    <source>
        <dbReference type="Proteomes" id="UP000324222"/>
    </source>
</evidence>
<evidence type="ECO:0000256" key="1">
    <source>
        <dbReference type="SAM" id="MobiDB-lite"/>
    </source>
</evidence>
<sequence length="63" mass="6889">MYPSGYIYTQSWGMSWCTSAPAEGRPAQPEDGHPTGTQRTLTVVWPSLFSTQGHCGQLGRTQS</sequence>
<keyword evidence="3" id="KW-1185">Reference proteome</keyword>
<reference evidence="2 3" key="1">
    <citation type="submission" date="2019-05" db="EMBL/GenBank/DDBJ databases">
        <title>Another draft genome of Portunus trituberculatus and its Hox gene families provides insights of decapod evolution.</title>
        <authorList>
            <person name="Jeong J.-H."/>
            <person name="Song I."/>
            <person name="Kim S."/>
            <person name="Choi T."/>
            <person name="Kim D."/>
            <person name="Ryu S."/>
            <person name="Kim W."/>
        </authorList>
    </citation>
    <scope>NUCLEOTIDE SEQUENCE [LARGE SCALE GENOMIC DNA]</scope>
    <source>
        <tissue evidence="2">Muscle</tissue>
    </source>
</reference>
<organism evidence="2 3">
    <name type="scientific">Portunus trituberculatus</name>
    <name type="common">Swimming crab</name>
    <name type="synonym">Neptunus trituberculatus</name>
    <dbReference type="NCBI Taxonomy" id="210409"/>
    <lineage>
        <taxon>Eukaryota</taxon>
        <taxon>Metazoa</taxon>
        <taxon>Ecdysozoa</taxon>
        <taxon>Arthropoda</taxon>
        <taxon>Crustacea</taxon>
        <taxon>Multicrustacea</taxon>
        <taxon>Malacostraca</taxon>
        <taxon>Eumalacostraca</taxon>
        <taxon>Eucarida</taxon>
        <taxon>Decapoda</taxon>
        <taxon>Pleocyemata</taxon>
        <taxon>Brachyura</taxon>
        <taxon>Eubrachyura</taxon>
        <taxon>Portunoidea</taxon>
        <taxon>Portunidae</taxon>
        <taxon>Portuninae</taxon>
        <taxon>Portunus</taxon>
    </lineage>
</organism>
<accession>A0A5B7J4H8</accession>
<gene>
    <name evidence="2" type="ORF">E2C01_087816</name>
</gene>
<dbReference type="AlphaFoldDB" id="A0A5B7J4H8"/>
<evidence type="ECO:0000313" key="2">
    <source>
        <dbReference type="EMBL" id="MPC92711.1"/>
    </source>
</evidence>
<protein>
    <submittedName>
        <fullName evidence="2">Uncharacterized protein</fullName>
    </submittedName>
</protein>
<feature type="region of interest" description="Disordered" evidence="1">
    <location>
        <begin position="19"/>
        <end position="38"/>
    </location>
</feature>
<name>A0A5B7J4H8_PORTR</name>
<dbReference type="EMBL" id="VSRR010092227">
    <property type="protein sequence ID" value="MPC92711.1"/>
    <property type="molecule type" value="Genomic_DNA"/>
</dbReference>
<dbReference type="Proteomes" id="UP000324222">
    <property type="component" value="Unassembled WGS sequence"/>
</dbReference>
<proteinExistence type="predicted"/>